<evidence type="ECO:0000313" key="1">
    <source>
        <dbReference type="EMBL" id="QCE05858.1"/>
    </source>
</evidence>
<sequence>MQVGLEGRCKERGCKWCSCKGREDVGGGEEGEEKLSGVECSVWGWRMNGDRDSEIVEGWRKIPNKKEDTFK</sequence>
<accession>A0A4D6MXS1</accession>
<reference evidence="1 2" key="1">
    <citation type="submission" date="2019-04" db="EMBL/GenBank/DDBJ databases">
        <title>An improved genome assembly and genetic linkage map for asparagus bean, Vigna unguiculata ssp. sesquipedialis.</title>
        <authorList>
            <person name="Xia Q."/>
            <person name="Zhang R."/>
            <person name="Dong Y."/>
        </authorList>
    </citation>
    <scope>NUCLEOTIDE SEQUENCE [LARGE SCALE GENOMIC DNA]</scope>
    <source>
        <tissue evidence="1">Leaf</tissue>
    </source>
</reference>
<proteinExistence type="predicted"/>
<name>A0A4D6MXS1_VIGUN</name>
<keyword evidence="2" id="KW-1185">Reference proteome</keyword>
<protein>
    <submittedName>
        <fullName evidence="1">Uncharacterized protein</fullName>
    </submittedName>
</protein>
<gene>
    <name evidence="1" type="ORF">DEO72_LG9g866</name>
</gene>
<dbReference type="AlphaFoldDB" id="A0A4D6MXS1"/>
<dbReference type="Proteomes" id="UP000501690">
    <property type="component" value="Linkage Group LG9"/>
</dbReference>
<evidence type="ECO:0000313" key="2">
    <source>
        <dbReference type="Proteomes" id="UP000501690"/>
    </source>
</evidence>
<organism evidence="1 2">
    <name type="scientific">Vigna unguiculata</name>
    <name type="common">Cowpea</name>
    <dbReference type="NCBI Taxonomy" id="3917"/>
    <lineage>
        <taxon>Eukaryota</taxon>
        <taxon>Viridiplantae</taxon>
        <taxon>Streptophyta</taxon>
        <taxon>Embryophyta</taxon>
        <taxon>Tracheophyta</taxon>
        <taxon>Spermatophyta</taxon>
        <taxon>Magnoliopsida</taxon>
        <taxon>eudicotyledons</taxon>
        <taxon>Gunneridae</taxon>
        <taxon>Pentapetalae</taxon>
        <taxon>rosids</taxon>
        <taxon>fabids</taxon>
        <taxon>Fabales</taxon>
        <taxon>Fabaceae</taxon>
        <taxon>Papilionoideae</taxon>
        <taxon>50 kb inversion clade</taxon>
        <taxon>NPAAA clade</taxon>
        <taxon>indigoferoid/millettioid clade</taxon>
        <taxon>Phaseoleae</taxon>
        <taxon>Vigna</taxon>
    </lineage>
</organism>
<dbReference type="EMBL" id="CP039353">
    <property type="protein sequence ID" value="QCE05858.1"/>
    <property type="molecule type" value="Genomic_DNA"/>
</dbReference>